<evidence type="ECO:0000256" key="7">
    <source>
        <dbReference type="ARBA" id="ARBA00081865"/>
    </source>
</evidence>
<dbReference type="InterPro" id="IPR005225">
    <property type="entry name" value="Small_GTP-bd"/>
</dbReference>
<dbReference type="PROSITE" id="PS51420">
    <property type="entry name" value="RHO"/>
    <property type="match status" value="1"/>
</dbReference>
<keyword evidence="4" id="KW-0449">Lipoprotein</keyword>
<dbReference type="OrthoDB" id="9989112at2759"/>
<dbReference type="RefSeq" id="XP_068347367.1">
    <property type="nucleotide sequence ID" value="XM_068495972.1"/>
</dbReference>
<dbReference type="PROSITE" id="PS51417">
    <property type="entry name" value="ARF"/>
    <property type="match status" value="1"/>
</dbReference>
<evidence type="ECO:0000256" key="6">
    <source>
        <dbReference type="ARBA" id="ARBA00067099"/>
    </source>
</evidence>
<dbReference type="InterPro" id="IPR027417">
    <property type="entry name" value="P-loop_NTPase"/>
</dbReference>
<evidence type="ECO:0000256" key="4">
    <source>
        <dbReference type="ARBA" id="ARBA00023288"/>
    </source>
</evidence>
<proteinExistence type="inferred from homology"/>
<sequence length="205" mass="22888">MTLNDYDALFKVLIIGDSGVGKSSLLLRFSDDMFSDSYISTIGVDFKIRKIDLDDMVIKLQIWDTAGQDRFRSITQNYYRGSNGIIIVYDVTDRDSFDHVGSWMNEIESRASSNVCVLLVGNKEDLGGKRAVSVEEGESLARSYGIPFLETSAKDATNVEKMFQKMTFVMKSRLDCSNLKSKPESSLNDLNSKPIGSFGSKYCSC</sequence>
<dbReference type="InterPro" id="IPR050305">
    <property type="entry name" value="Small_GTPase_Rab"/>
</dbReference>
<evidence type="ECO:0000313" key="8">
    <source>
        <dbReference type="EMBL" id="OHS94230.1"/>
    </source>
</evidence>
<evidence type="ECO:0000256" key="5">
    <source>
        <dbReference type="ARBA" id="ARBA00053444"/>
    </source>
</evidence>
<reference evidence="8" key="1">
    <citation type="submission" date="2016-10" db="EMBL/GenBank/DDBJ databases">
        <authorList>
            <person name="Benchimol M."/>
            <person name="Almeida L.G."/>
            <person name="Vasconcelos A.T."/>
            <person name="Perreira-Neves A."/>
            <person name="Rosa I.A."/>
            <person name="Tasca T."/>
            <person name="Bogo M.R."/>
            <person name="de Souza W."/>
        </authorList>
    </citation>
    <scope>NUCLEOTIDE SEQUENCE [LARGE SCALE GENOMIC DNA]</scope>
    <source>
        <strain evidence="8">K</strain>
    </source>
</reference>
<dbReference type="FunFam" id="3.40.50.300:FF:001018">
    <property type="entry name" value="Rab family GTPase"/>
    <property type="match status" value="1"/>
</dbReference>
<dbReference type="PRINTS" id="PR00449">
    <property type="entry name" value="RASTRNSFRMNG"/>
</dbReference>
<protein>
    <recommendedName>
        <fullName evidence="6">Ras-related protein Rab-1</fullName>
    </recommendedName>
    <alternativeName>
        <fullName evidence="7">Small GTP-binding protein rab1</fullName>
    </alternativeName>
</protein>
<evidence type="ECO:0000256" key="1">
    <source>
        <dbReference type="ARBA" id="ARBA00006270"/>
    </source>
</evidence>
<dbReference type="SMART" id="SM00176">
    <property type="entry name" value="RAN"/>
    <property type="match status" value="1"/>
</dbReference>
<dbReference type="SMART" id="SM00174">
    <property type="entry name" value="RHO"/>
    <property type="match status" value="1"/>
</dbReference>
<comment type="similarity">
    <text evidence="1">Belongs to the small GTPase superfamily. Rab family.</text>
</comment>
<dbReference type="Proteomes" id="UP000179807">
    <property type="component" value="Unassembled WGS sequence"/>
</dbReference>
<dbReference type="NCBIfam" id="TIGR00231">
    <property type="entry name" value="small_GTP"/>
    <property type="match status" value="1"/>
</dbReference>
<dbReference type="GO" id="GO:0005525">
    <property type="term" value="F:GTP binding"/>
    <property type="evidence" value="ECO:0007669"/>
    <property type="project" value="UniProtKB-KW"/>
</dbReference>
<keyword evidence="3" id="KW-0342">GTP-binding</keyword>
<dbReference type="SUPFAM" id="SSF52540">
    <property type="entry name" value="P-loop containing nucleoside triphosphate hydrolases"/>
    <property type="match status" value="1"/>
</dbReference>
<keyword evidence="2" id="KW-0547">Nucleotide-binding</keyword>
<keyword evidence="9" id="KW-1185">Reference proteome</keyword>
<dbReference type="PROSITE" id="PS51421">
    <property type="entry name" value="RAS"/>
    <property type="match status" value="1"/>
</dbReference>
<evidence type="ECO:0000256" key="3">
    <source>
        <dbReference type="ARBA" id="ARBA00023134"/>
    </source>
</evidence>
<dbReference type="GO" id="GO:0003924">
    <property type="term" value="F:GTPase activity"/>
    <property type="evidence" value="ECO:0007669"/>
    <property type="project" value="InterPro"/>
</dbReference>
<comment type="function">
    <text evidence="5">Protein transport. Probably involved in vesicular traffic from ER to Golgi.</text>
</comment>
<dbReference type="EMBL" id="MLAK01001337">
    <property type="protein sequence ID" value="OHS94230.1"/>
    <property type="molecule type" value="Genomic_DNA"/>
</dbReference>
<dbReference type="SMART" id="SM00173">
    <property type="entry name" value="RAS"/>
    <property type="match status" value="1"/>
</dbReference>
<dbReference type="Gene3D" id="3.40.50.300">
    <property type="entry name" value="P-loop containing nucleotide triphosphate hydrolases"/>
    <property type="match status" value="1"/>
</dbReference>
<dbReference type="GeneID" id="94830676"/>
<dbReference type="PROSITE" id="PS51419">
    <property type="entry name" value="RAB"/>
    <property type="match status" value="1"/>
</dbReference>
<dbReference type="InterPro" id="IPR001806">
    <property type="entry name" value="Small_GTPase"/>
</dbReference>
<evidence type="ECO:0000256" key="2">
    <source>
        <dbReference type="ARBA" id="ARBA00022741"/>
    </source>
</evidence>
<dbReference type="PANTHER" id="PTHR47980">
    <property type="entry name" value="LD44762P"/>
    <property type="match status" value="1"/>
</dbReference>
<dbReference type="VEuPathDB" id="TrichDB:TRFO_11315"/>
<organism evidence="8 9">
    <name type="scientific">Tritrichomonas foetus</name>
    <dbReference type="NCBI Taxonomy" id="1144522"/>
    <lineage>
        <taxon>Eukaryota</taxon>
        <taxon>Metamonada</taxon>
        <taxon>Parabasalia</taxon>
        <taxon>Tritrichomonadida</taxon>
        <taxon>Tritrichomonadidae</taxon>
        <taxon>Tritrichomonas</taxon>
    </lineage>
</organism>
<accession>A0A1J4J4D2</accession>
<name>A0A1J4J4D2_9EUKA</name>
<dbReference type="Pfam" id="PF00071">
    <property type="entry name" value="Ras"/>
    <property type="match status" value="1"/>
</dbReference>
<dbReference type="SMART" id="SM00175">
    <property type="entry name" value="RAB"/>
    <property type="match status" value="1"/>
</dbReference>
<gene>
    <name evidence="8" type="primary">YPTV1</name>
    <name evidence="8" type="ORF">TRFO_11315</name>
</gene>
<dbReference type="AlphaFoldDB" id="A0A1J4J4D2"/>
<comment type="caution">
    <text evidence="8">The sequence shown here is derived from an EMBL/GenBank/DDBJ whole genome shotgun (WGS) entry which is preliminary data.</text>
</comment>
<evidence type="ECO:0000313" key="9">
    <source>
        <dbReference type="Proteomes" id="UP000179807"/>
    </source>
</evidence>
<dbReference type="SMART" id="SM00177">
    <property type="entry name" value="ARF"/>
    <property type="match status" value="1"/>
</dbReference>